<organism evidence="1 2">
    <name type="scientific">Octopus vulgaris</name>
    <name type="common">Common octopus</name>
    <dbReference type="NCBI Taxonomy" id="6645"/>
    <lineage>
        <taxon>Eukaryota</taxon>
        <taxon>Metazoa</taxon>
        <taxon>Spiralia</taxon>
        <taxon>Lophotrochozoa</taxon>
        <taxon>Mollusca</taxon>
        <taxon>Cephalopoda</taxon>
        <taxon>Coleoidea</taxon>
        <taxon>Octopodiformes</taxon>
        <taxon>Octopoda</taxon>
        <taxon>Incirrata</taxon>
        <taxon>Octopodidae</taxon>
        <taxon>Octopus</taxon>
    </lineage>
</organism>
<name>A0AA36BD94_OCTVU</name>
<protein>
    <submittedName>
        <fullName evidence="1">Uncharacterized protein</fullName>
    </submittedName>
</protein>
<sequence length="75" mass="7805">MSDDGGDECVGYSGGSCGIINGGSGSCDDSFNALVVVIVAILKVVVCGDGWGINETVVRVYCDSKVYSNEEFSVW</sequence>
<evidence type="ECO:0000313" key="2">
    <source>
        <dbReference type="Proteomes" id="UP001162480"/>
    </source>
</evidence>
<dbReference type="EMBL" id="OX597826">
    <property type="protein sequence ID" value="CAI9732270.1"/>
    <property type="molecule type" value="Genomic_DNA"/>
</dbReference>
<keyword evidence="2" id="KW-1185">Reference proteome</keyword>
<reference evidence="1" key="1">
    <citation type="submission" date="2023-08" db="EMBL/GenBank/DDBJ databases">
        <authorList>
            <person name="Alioto T."/>
            <person name="Alioto T."/>
            <person name="Gomez Garrido J."/>
        </authorList>
    </citation>
    <scope>NUCLEOTIDE SEQUENCE</scope>
</reference>
<dbReference type="AlphaFoldDB" id="A0AA36BD94"/>
<accession>A0AA36BD94</accession>
<gene>
    <name evidence="1" type="ORF">OCTVUL_1B020443</name>
</gene>
<dbReference type="Proteomes" id="UP001162480">
    <property type="component" value="Chromosome 13"/>
</dbReference>
<proteinExistence type="predicted"/>
<evidence type="ECO:0000313" key="1">
    <source>
        <dbReference type="EMBL" id="CAI9732270.1"/>
    </source>
</evidence>